<dbReference type="Proteomes" id="UP000432715">
    <property type="component" value="Unassembled WGS sequence"/>
</dbReference>
<keyword evidence="1" id="KW-0472">Membrane</keyword>
<evidence type="ECO:0000313" key="3">
    <source>
        <dbReference type="Proteomes" id="UP000432715"/>
    </source>
</evidence>
<proteinExistence type="predicted"/>
<keyword evidence="1" id="KW-0812">Transmembrane</keyword>
<dbReference type="RefSeq" id="WP_151860445.1">
    <property type="nucleotide sequence ID" value="NZ_WBZC01000013.1"/>
</dbReference>
<dbReference type="EMBL" id="WBZC01000013">
    <property type="protein sequence ID" value="KAB3536066.1"/>
    <property type="molecule type" value="Genomic_DNA"/>
</dbReference>
<dbReference type="OrthoDB" id="2086236at2"/>
<evidence type="ECO:0000256" key="1">
    <source>
        <dbReference type="SAM" id="Phobius"/>
    </source>
</evidence>
<gene>
    <name evidence="2" type="ORF">F8154_04725</name>
</gene>
<feature type="transmembrane region" description="Helical" evidence="1">
    <location>
        <begin position="38"/>
        <end position="59"/>
    </location>
</feature>
<protein>
    <recommendedName>
        <fullName evidence="4">DUF3784 domain-containing protein</fullName>
    </recommendedName>
</protein>
<comment type="caution">
    <text evidence="2">The sequence shown here is derived from an EMBL/GenBank/DDBJ whole genome shotgun (WGS) entry which is preliminary data.</text>
</comment>
<evidence type="ECO:0008006" key="4">
    <source>
        <dbReference type="Google" id="ProtNLM"/>
    </source>
</evidence>
<keyword evidence="1" id="KW-1133">Transmembrane helix</keyword>
<accession>A0A6I0FBW7</accession>
<evidence type="ECO:0000313" key="2">
    <source>
        <dbReference type="EMBL" id="KAB3536066.1"/>
    </source>
</evidence>
<feature type="transmembrane region" description="Helical" evidence="1">
    <location>
        <begin position="120"/>
        <end position="139"/>
    </location>
</feature>
<organism evidence="2 3">
    <name type="scientific">Alkaliphilus pronyensis</name>
    <dbReference type="NCBI Taxonomy" id="1482732"/>
    <lineage>
        <taxon>Bacteria</taxon>
        <taxon>Bacillati</taxon>
        <taxon>Bacillota</taxon>
        <taxon>Clostridia</taxon>
        <taxon>Peptostreptococcales</taxon>
        <taxon>Natronincolaceae</taxon>
        <taxon>Alkaliphilus</taxon>
    </lineage>
</organism>
<dbReference type="AlphaFoldDB" id="A0A6I0FBW7"/>
<sequence length="141" mass="16100">MNNNIYKKTYKPLIGWLIGFPVTVIIISRGLSNLSSKLSTLVLLIFMVISMYLLMLIIYKGEYVYWINGGPNFEEAKSAGSEKRKKYAKAHLDIFFKMLLIALFYGVISLLILLPTVLDILFIFLLIIISALSTIKIKFNK</sequence>
<name>A0A6I0FBW7_9FIRM</name>
<keyword evidence="3" id="KW-1185">Reference proteome</keyword>
<feature type="transmembrane region" description="Helical" evidence="1">
    <location>
        <begin position="94"/>
        <end position="114"/>
    </location>
</feature>
<feature type="transmembrane region" description="Helical" evidence="1">
    <location>
        <begin position="12"/>
        <end position="32"/>
    </location>
</feature>
<reference evidence="2 3" key="1">
    <citation type="submission" date="2019-10" db="EMBL/GenBank/DDBJ databases">
        <title>Alkaliphilus serpentinus sp. nov. and Alkaliphilus pronyensis sp. nov., two novel anaerobic alkaliphilic species isolated from the serpentinized-hosted hydrothermal field of the Prony Bay (New Caledonia).</title>
        <authorList>
            <person name="Postec A."/>
        </authorList>
    </citation>
    <scope>NUCLEOTIDE SEQUENCE [LARGE SCALE GENOMIC DNA]</scope>
    <source>
        <strain evidence="2 3">LacV</strain>
    </source>
</reference>